<protein>
    <submittedName>
        <fullName evidence="1">Alpha-adaptin</fullName>
    </submittedName>
</protein>
<dbReference type="AlphaFoldDB" id="A0A2U1KMI8"/>
<evidence type="ECO:0000313" key="2">
    <source>
        <dbReference type="Proteomes" id="UP000245207"/>
    </source>
</evidence>
<proteinExistence type="predicted"/>
<name>A0A2U1KMI8_ARTAN</name>
<organism evidence="1 2">
    <name type="scientific">Artemisia annua</name>
    <name type="common">Sweet wormwood</name>
    <dbReference type="NCBI Taxonomy" id="35608"/>
    <lineage>
        <taxon>Eukaryota</taxon>
        <taxon>Viridiplantae</taxon>
        <taxon>Streptophyta</taxon>
        <taxon>Embryophyta</taxon>
        <taxon>Tracheophyta</taxon>
        <taxon>Spermatophyta</taxon>
        <taxon>Magnoliopsida</taxon>
        <taxon>eudicotyledons</taxon>
        <taxon>Gunneridae</taxon>
        <taxon>Pentapetalae</taxon>
        <taxon>asterids</taxon>
        <taxon>campanulids</taxon>
        <taxon>Asterales</taxon>
        <taxon>Asteraceae</taxon>
        <taxon>Asteroideae</taxon>
        <taxon>Anthemideae</taxon>
        <taxon>Artemisiinae</taxon>
        <taxon>Artemisia</taxon>
    </lineage>
</organism>
<gene>
    <name evidence="1" type="ORF">CTI12_AA583450</name>
</gene>
<dbReference type="STRING" id="35608.A0A2U1KMI8"/>
<dbReference type="EMBL" id="PKPP01016127">
    <property type="protein sequence ID" value="PWA37996.1"/>
    <property type="molecule type" value="Genomic_DNA"/>
</dbReference>
<keyword evidence="2" id="KW-1185">Reference proteome</keyword>
<evidence type="ECO:0000313" key="1">
    <source>
        <dbReference type="EMBL" id="PWA37996.1"/>
    </source>
</evidence>
<reference evidence="1 2" key="1">
    <citation type="journal article" date="2018" name="Mol. Plant">
        <title>The genome of Artemisia annua provides insight into the evolution of Asteraceae family and artemisinin biosynthesis.</title>
        <authorList>
            <person name="Shen Q."/>
            <person name="Zhang L."/>
            <person name="Liao Z."/>
            <person name="Wang S."/>
            <person name="Yan T."/>
            <person name="Shi P."/>
            <person name="Liu M."/>
            <person name="Fu X."/>
            <person name="Pan Q."/>
            <person name="Wang Y."/>
            <person name="Lv Z."/>
            <person name="Lu X."/>
            <person name="Zhang F."/>
            <person name="Jiang W."/>
            <person name="Ma Y."/>
            <person name="Chen M."/>
            <person name="Hao X."/>
            <person name="Li L."/>
            <person name="Tang Y."/>
            <person name="Lv G."/>
            <person name="Zhou Y."/>
            <person name="Sun X."/>
            <person name="Brodelius P.E."/>
            <person name="Rose J.K.C."/>
            <person name="Tang K."/>
        </authorList>
    </citation>
    <scope>NUCLEOTIDE SEQUENCE [LARGE SCALE GENOMIC DNA]</scope>
    <source>
        <strain evidence="2">cv. Huhao1</strain>
        <tissue evidence="1">Leaf</tissue>
    </source>
</reference>
<sequence>MPCYAWPVRIETDPADRTQLRMTVTSGDPALTFEHPSAAAAMPQAAPAPPIASSDPGALLAGLL</sequence>
<comment type="caution">
    <text evidence="1">The sequence shown here is derived from an EMBL/GenBank/DDBJ whole genome shotgun (WGS) entry which is preliminary data.</text>
</comment>
<dbReference type="Proteomes" id="UP000245207">
    <property type="component" value="Unassembled WGS sequence"/>
</dbReference>
<accession>A0A2U1KMI8</accession>
<dbReference type="OrthoDB" id="1728188at2759"/>